<dbReference type="Pfam" id="PF04937">
    <property type="entry name" value="DUF659"/>
    <property type="match status" value="1"/>
</dbReference>
<dbReference type="Proteomes" id="UP000467840">
    <property type="component" value="Chromosome 2"/>
</dbReference>
<dbReference type="PANTHER" id="PTHR32166:SF63">
    <property type="entry name" value="HAT TRANSPOSON SUPERFAMILY PROTEIN"/>
    <property type="match status" value="1"/>
</dbReference>
<feature type="domain" description="DUF659" evidence="1">
    <location>
        <begin position="93"/>
        <end position="180"/>
    </location>
</feature>
<sequence>MSARSAREEKWVASSNVVKHFKFEASQTAGYGSKKQLENDSVVEDDVVEHFPVPNKRPDSKITINGQLKNASAGQVKKSIGRFFYETGDNPYSLELKGWILWDEVKEMQEYVKKIRHSWASTGCSILLDGWVNEKGQNLVSFVVNALQVQFSHSADVSAIINDVNALQLLLDRAIEEVGMTM</sequence>
<reference evidence="2 3" key="1">
    <citation type="journal article" date="2020" name="Mol. Plant">
        <title>The Chromosome-Based Rubber Tree Genome Provides New Insights into Spurge Genome Evolution and Rubber Biosynthesis.</title>
        <authorList>
            <person name="Liu J."/>
            <person name="Shi C."/>
            <person name="Shi C.C."/>
            <person name="Li W."/>
            <person name="Zhang Q.J."/>
            <person name="Zhang Y."/>
            <person name="Li K."/>
            <person name="Lu H.F."/>
            <person name="Shi C."/>
            <person name="Zhu S.T."/>
            <person name="Xiao Z.Y."/>
            <person name="Nan H."/>
            <person name="Yue Y."/>
            <person name="Zhu X.G."/>
            <person name="Wu Y."/>
            <person name="Hong X.N."/>
            <person name="Fan G.Y."/>
            <person name="Tong Y."/>
            <person name="Zhang D."/>
            <person name="Mao C.L."/>
            <person name="Liu Y.L."/>
            <person name="Hao S.J."/>
            <person name="Liu W.Q."/>
            <person name="Lv M.Q."/>
            <person name="Zhang H.B."/>
            <person name="Liu Y."/>
            <person name="Hu-Tang G.R."/>
            <person name="Wang J.P."/>
            <person name="Wang J.H."/>
            <person name="Sun Y.H."/>
            <person name="Ni S.B."/>
            <person name="Chen W.B."/>
            <person name="Zhang X.C."/>
            <person name="Jiao Y.N."/>
            <person name="Eichler E.E."/>
            <person name="Li G.H."/>
            <person name="Liu X."/>
            <person name="Gao L.Z."/>
        </authorList>
    </citation>
    <scope>NUCLEOTIDE SEQUENCE [LARGE SCALE GENOMIC DNA]</scope>
    <source>
        <strain evidence="3">cv. GT1</strain>
        <tissue evidence="2">Leaf</tissue>
    </source>
</reference>
<name>A0A6A6KP83_HEVBR</name>
<organism evidence="2 3">
    <name type="scientific">Hevea brasiliensis</name>
    <name type="common">Para rubber tree</name>
    <name type="synonym">Siphonia brasiliensis</name>
    <dbReference type="NCBI Taxonomy" id="3981"/>
    <lineage>
        <taxon>Eukaryota</taxon>
        <taxon>Viridiplantae</taxon>
        <taxon>Streptophyta</taxon>
        <taxon>Embryophyta</taxon>
        <taxon>Tracheophyta</taxon>
        <taxon>Spermatophyta</taxon>
        <taxon>Magnoliopsida</taxon>
        <taxon>eudicotyledons</taxon>
        <taxon>Gunneridae</taxon>
        <taxon>Pentapetalae</taxon>
        <taxon>rosids</taxon>
        <taxon>fabids</taxon>
        <taxon>Malpighiales</taxon>
        <taxon>Euphorbiaceae</taxon>
        <taxon>Crotonoideae</taxon>
        <taxon>Micrandreae</taxon>
        <taxon>Hevea</taxon>
    </lineage>
</organism>
<dbReference type="EMBL" id="JAAGAX010000015">
    <property type="protein sequence ID" value="KAF2290085.1"/>
    <property type="molecule type" value="Genomic_DNA"/>
</dbReference>
<comment type="caution">
    <text evidence="2">The sequence shown here is derived from an EMBL/GenBank/DDBJ whole genome shotgun (WGS) entry which is preliminary data.</text>
</comment>
<protein>
    <recommendedName>
        <fullName evidence="1">DUF659 domain-containing protein</fullName>
    </recommendedName>
</protein>
<evidence type="ECO:0000313" key="2">
    <source>
        <dbReference type="EMBL" id="KAF2290085.1"/>
    </source>
</evidence>
<evidence type="ECO:0000313" key="3">
    <source>
        <dbReference type="Proteomes" id="UP000467840"/>
    </source>
</evidence>
<accession>A0A6A6KP83</accession>
<proteinExistence type="predicted"/>
<gene>
    <name evidence="2" type="ORF">GH714_001917</name>
</gene>
<dbReference type="InterPro" id="IPR007021">
    <property type="entry name" value="DUF659"/>
</dbReference>
<keyword evidence="3" id="KW-1185">Reference proteome</keyword>
<dbReference type="AlphaFoldDB" id="A0A6A6KP83"/>
<evidence type="ECO:0000259" key="1">
    <source>
        <dbReference type="Pfam" id="PF04937"/>
    </source>
</evidence>
<dbReference type="PANTHER" id="PTHR32166">
    <property type="entry name" value="OSJNBA0013A04.12 PROTEIN"/>
    <property type="match status" value="1"/>
</dbReference>